<gene>
    <name evidence="9" type="primary">lspA</name>
    <name evidence="11" type="ORF">V474_24860</name>
</gene>
<dbReference type="Proteomes" id="UP000052268">
    <property type="component" value="Unassembled WGS sequence"/>
</dbReference>
<dbReference type="GO" id="GO:0005886">
    <property type="term" value="C:plasma membrane"/>
    <property type="evidence" value="ECO:0007669"/>
    <property type="project" value="UniProtKB-SubCell"/>
</dbReference>
<evidence type="ECO:0000256" key="6">
    <source>
        <dbReference type="ARBA" id="ARBA00022801"/>
    </source>
</evidence>
<dbReference type="UniPathway" id="UPA00665"/>
<evidence type="ECO:0000256" key="9">
    <source>
        <dbReference type="HAMAP-Rule" id="MF_00161"/>
    </source>
</evidence>
<dbReference type="Pfam" id="PF01252">
    <property type="entry name" value="Peptidase_A8"/>
    <property type="match status" value="1"/>
</dbReference>
<feature type="transmembrane region" description="Helical" evidence="9">
    <location>
        <begin position="134"/>
        <end position="155"/>
    </location>
</feature>
<comment type="function">
    <text evidence="9">This protein specifically catalyzes the removal of signal peptides from prolipoproteins.</text>
</comment>
<feature type="active site" evidence="9">
    <location>
        <position position="125"/>
    </location>
</feature>
<evidence type="ECO:0000313" key="11">
    <source>
        <dbReference type="EMBL" id="KMS52775.1"/>
    </source>
</evidence>
<dbReference type="PANTHER" id="PTHR33695:SF1">
    <property type="entry name" value="LIPOPROTEIN SIGNAL PEPTIDASE"/>
    <property type="match status" value="1"/>
</dbReference>
<dbReference type="EC" id="3.4.23.36" evidence="9"/>
<dbReference type="EMBL" id="JACU01000008">
    <property type="protein sequence ID" value="KMS52775.1"/>
    <property type="molecule type" value="Genomic_DNA"/>
</dbReference>
<dbReference type="PATRIC" id="fig|1114963.3.peg.3828"/>
<feature type="active site" evidence="9">
    <location>
        <position position="144"/>
    </location>
</feature>
<keyword evidence="5 9" id="KW-0064">Aspartyl protease</keyword>
<keyword evidence="7 9" id="KW-1133">Transmembrane helix</keyword>
<organism evidence="11 12">
    <name type="scientific">Novosphingobium barchaimii LL02</name>
    <dbReference type="NCBI Taxonomy" id="1114963"/>
    <lineage>
        <taxon>Bacteria</taxon>
        <taxon>Pseudomonadati</taxon>
        <taxon>Pseudomonadota</taxon>
        <taxon>Alphaproteobacteria</taxon>
        <taxon>Sphingomonadales</taxon>
        <taxon>Sphingomonadaceae</taxon>
        <taxon>Novosphingobium</taxon>
    </lineage>
</organism>
<comment type="catalytic activity">
    <reaction evidence="9">
        <text>Release of signal peptides from bacterial membrane prolipoproteins. Hydrolyzes -Xaa-Yaa-Zaa-|-(S,diacylglyceryl)Cys-, in which Xaa is hydrophobic (preferably Leu), and Yaa (Ala or Ser) and Zaa (Gly or Ala) have small, neutral side chains.</text>
        <dbReference type="EC" id="3.4.23.36"/>
    </reaction>
</comment>
<name>A0A0J8ACB8_9SPHN</name>
<feature type="transmembrane region" description="Helical" evidence="9">
    <location>
        <begin position="72"/>
        <end position="92"/>
    </location>
</feature>
<evidence type="ECO:0000313" key="12">
    <source>
        <dbReference type="Proteomes" id="UP000052268"/>
    </source>
</evidence>
<comment type="similarity">
    <text evidence="1 9 10">Belongs to the peptidase A8 family.</text>
</comment>
<proteinExistence type="inferred from homology"/>
<keyword evidence="2 9" id="KW-1003">Cell membrane</keyword>
<evidence type="ECO:0000256" key="7">
    <source>
        <dbReference type="ARBA" id="ARBA00022989"/>
    </source>
</evidence>
<keyword evidence="4 9" id="KW-0812">Transmembrane</keyword>
<reference evidence="11 12" key="1">
    <citation type="journal article" date="2015" name="G3 (Bethesda)">
        <title>Insights into Ongoing Evolution of the Hexachlorocyclohexane Catabolic Pathway from Comparative Genomics of Ten Sphingomonadaceae Strains.</title>
        <authorList>
            <person name="Pearce S.L."/>
            <person name="Oakeshott J.G."/>
            <person name="Pandey G."/>
        </authorList>
    </citation>
    <scope>NUCLEOTIDE SEQUENCE [LARGE SCALE GENOMIC DNA]</scope>
    <source>
        <strain evidence="11 12">LL02</strain>
    </source>
</reference>
<dbReference type="PRINTS" id="PR00781">
    <property type="entry name" value="LIPOSIGPTASE"/>
</dbReference>
<keyword evidence="12" id="KW-1185">Reference proteome</keyword>
<dbReference type="PANTHER" id="PTHR33695">
    <property type="entry name" value="LIPOPROTEIN SIGNAL PEPTIDASE"/>
    <property type="match status" value="1"/>
</dbReference>
<feature type="transmembrane region" description="Helical" evidence="9">
    <location>
        <begin position="97"/>
        <end position="114"/>
    </location>
</feature>
<evidence type="ECO:0000256" key="5">
    <source>
        <dbReference type="ARBA" id="ARBA00022750"/>
    </source>
</evidence>
<evidence type="ECO:0000256" key="1">
    <source>
        <dbReference type="ARBA" id="ARBA00006139"/>
    </source>
</evidence>
<evidence type="ECO:0000256" key="4">
    <source>
        <dbReference type="ARBA" id="ARBA00022692"/>
    </source>
</evidence>
<comment type="caution">
    <text evidence="11">The sequence shown here is derived from an EMBL/GenBank/DDBJ whole genome shotgun (WGS) entry which is preliminary data.</text>
</comment>
<dbReference type="HAMAP" id="MF_00161">
    <property type="entry name" value="LspA"/>
    <property type="match status" value="1"/>
</dbReference>
<comment type="pathway">
    <text evidence="9">Protein modification; lipoprotein biosynthesis (signal peptide cleavage).</text>
</comment>
<dbReference type="AlphaFoldDB" id="A0A0J8ACB8"/>
<dbReference type="InterPro" id="IPR001872">
    <property type="entry name" value="Peptidase_A8"/>
</dbReference>
<dbReference type="GO" id="GO:0004190">
    <property type="term" value="F:aspartic-type endopeptidase activity"/>
    <property type="evidence" value="ECO:0007669"/>
    <property type="project" value="UniProtKB-UniRule"/>
</dbReference>
<accession>A0A0J8ACB8</accession>
<comment type="subcellular location">
    <subcellularLocation>
        <location evidence="9">Cell membrane</location>
        <topology evidence="9">Multi-pass membrane protein</topology>
    </subcellularLocation>
</comment>
<sequence>MSAATNPWRNRLIGLLIAAMVFAIDVGIKDWVVHGLRLQEIGQVYVLPFFNFTWTQNFGVSLGLFTAGSPEARWALVAMTGAIAAFVFVWLLRERKLAEIAALGMVLGGAAGNIRDRFAVGYVIDYADLHIGGFRPFLIFNLADAAITIGVLIILARSLLSREKPDAEADSAPEAQKNAS</sequence>
<keyword evidence="3 9" id="KW-0645">Protease</keyword>
<protein>
    <recommendedName>
        <fullName evidence="9">Lipoprotein signal peptidase</fullName>
        <ecNumber evidence="9">3.4.23.36</ecNumber>
    </recommendedName>
    <alternativeName>
        <fullName evidence="9">Prolipoprotein signal peptidase</fullName>
    </alternativeName>
    <alternativeName>
        <fullName evidence="9">Signal peptidase II</fullName>
        <shortName evidence="9">SPase II</shortName>
    </alternativeName>
</protein>
<dbReference type="NCBIfam" id="TIGR00077">
    <property type="entry name" value="lspA"/>
    <property type="match status" value="1"/>
</dbReference>
<evidence type="ECO:0000256" key="3">
    <source>
        <dbReference type="ARBA" id="ARBA00022670"/>
    </source>
</evidence>
<evidence type="ECO:0000256" key="2">
    <source>
        <dbReference type="ARBA" id="ARBA00022475"/>
    </source>
</evidence>
<dbReference type="GO" id="GO:0006508">
    <property type="term" value="P:proteolysis"/>
    <property type="evidence" value="ECO:0007669"/>
    <property type="project" value="UniProtKB-KW"/>
</dbReference>
<evidence type="ECO:0000256" key="8">
    <source>
        <dbReference type="ARBA" id="ARBA00023136"/>
    </source>
</evidence>
<keyword evidence="6 9" id="KW-0378">Hydrolase</keyword>
<feature type="transmembrane region" description="Helical" evidence="9">
    <location>
        <begin position="12"/>
        <end position="32"/>
    </location>
</feature>
<keyword evidence="8 9" id="KW-0472">Membrane</keyword>
<evidence type="ECO:0000256" key="10">
    <source>
        <dbReference type="RuleBase" id="RU004181"/>
    </source>
</evidence>